<sequence length="84" mass="9829">MDTENRDQVVEVSTEVFRHHCAKHLEIVPMQLFGDRLPLNRNMVKLLTHGGDMIELCHELRLPFVKWVITNQVRKTTQPSEQGH</sequence>
<organism evidence="1 2">
    <name type="scientific">Ilex paraguariensis</name>
    <name type="common">yerba mate</name>
    <dbReference type="NCBI Taxonomy" id="185542"/>
    <lineage>
        <taxon>Eukaryota</taxon>
        <taxon>Viridiplantae</taxon>
        <taxon>Streptophyta</taxon>
        <taxon>Embryophyta</taxon>
        <taxon>Tracheophyta</taxon>
        <taxon>Spermatophyta</taxon>
        <taxon>Magnoliopsida</taxon>
        <taxon>eudicotyledons</taxon>
        <taxon>Gunneridae</taxon>
        <taxon>Pentapetalae</taxon>
        <taxon>asterids</taxon>
        <taxon>campanulids</taxon>
        <taxon>Aquifoliales</taxon>
        <taxon>Aquifoliaceae</taxon>
        <taxon>Ilex</taxon>
    </lineage>
</organism>
<evidence type="ECO:0000313" key="2">
    <source>
        <dbReference type="Proteomes" id="UP001642360"/>
    </source>
</evidence>
<dbReference type="EMBL" id="CAUOFW020007280">
    <property type="protein sequence ID" value="CAK9178669.1"/>
    <property type="molecule type" value="Genomic_DNA"/>
</dbReference>
<keyword evidence="2" id="KW-1185">Reference proteome</keyword>
<accession>A0ABC8UA91</accession>
<dbReference type="PANTHER" id="PTHR11476">
    <property type="entry name" value="HISTIDYL-TRNA SYNTHETASE"/>
    <property type="match status" value="1"/>
</dbReference>
<dbReference type="PANTHER" id="PTHR11476:SF10">
    <property type="entry name" value="NON-SPECIFIC SERINE_THREONINE PROTEIN KINASE"/>
    <property type="match status" value="1"/>
</dbReference>
<gene>
    <name evidence="1" type="ORF">ILEXP_LOCUS48589</name>
</gene>
<dbReference type="InterPro" id="IPR045864">
    <property type="entry name" value="aa-tRNA-synth_II/BPL/LPL"/>
</dbReference>
<dbReference type="AlphaFoldDB" id="A0ABC8UA91"/>
<reference evidence="1 2" key="1">
    <citation type="submission" date="2024-02" db="EMBL/GenBank/DDBJ databases">
        <authorList>
            <person name="Vignale AGUSTIN F."/>
            <person name="Sosa J E."/>
            <person name="Modenutti C."/>
        </authorList>
    </citation>
    <scope>NUCLEOTIDE SEQUENCE [LARGE SCALE GENOMIC DNA]</scope>
</reference>
<evidence type="ECO:0000313" key="1">
    <source>
        <dbReference type="EMBL" id="CAK9178669.1"/>
    </source>
</evidence>
<protein>
    <submittedName>
        <fullName evidence="1">Uncharacterized protein</fullName>
    </submittedName>
</protein>
<dbReference type="Proteomes" id="UP001642360">
    <property type="component" value="Unassembled WGS sequence"/>
</dbReference>
<name>A0ABC8UA91_9AQUA</name>
<proteinExistence type="predicted"/>
<comment type="caution">
    <text evidence="1">The sequence shown here is derived from an EMBL/GenBank/DDBJ whole genome shotgun (WGS) entry which is preliminary data.</text>
</comment>
<dbReference type="Gene3D" id="3.30.930.10">
    <property type="entry name" value="Bira Bifunctional Protein, Domain 2"/>
    <property type="match status" value="1"/>
</dbReference>